<organism evidence="2 3">
    <name type="scientific">Planoprotostelium fungivorum</name>
    <dbReference type="NCBI Taxonomy" id="1890364"/>
    <lineage>
        <taxon>Eukaryota</taxon>
        <taxon>Amoebozoa</taxon>
        <taxon>Evosea</taxon>
        <taxon>Variosea</taxon>
        <taxon>Cavosteliida</taxon>
        <taxon>Cavosteliaceae</taxon>
        <taxon>Planoprotostelium</taxon>
    </lineage>
</organism>
<feature type="region of interest" description="Disordered" evidence="1">
    <location>
        <begin position="74"/>
        <end position="104"/>
    </location>
</feature>
<dbReference type="Proteomes" id="UP000241769">
    <property type="component" value="Unassembled WGS sequence"/>
</dbReference>
<dbReference type="EMBL" id="MDYQ01000467">
    <property type="protein sequence ID" value="PRP74358.1"/>
    <property type="molecule type" value="Genomic_DNA"/>
</dbReference>
<dbReference type="AlphaFoldDB" id="A0A2P6MRM8"/>
<comment type="caution">
    <text evidence="2">The sequence shown here is derived from an EMBL/GenBank/DDBJ whole genome shotgun (WGS) entry which is preliminary data.</text>
</comment>
<keyword evidence="3" id="KW-1185">Reference proteome</keyword>
<gene>
    <name evidence="2" type="ORF">PROFUN_16254</name>
</gene>
<protein>
    <submittedName>
        <fullName evidence="2">Uncharacterized protein</fullName>
    </submittedName>
</protein>
<proteinExistence type="predicted"/>
<sequence length="199" mass="22218">MFVSYISTVTLEVLGVICGGSEINLRSCRKFLHRRFRNQPPIVQKIPCIGGSEIKLRYVSDCWMRQAVETKEKRRNAGTCNEKASHLREENASEQESNNKTKDTASMKVEVLCDRLQHTDDTSRYKAAVGRDSATSKMVLPGWTVTFGQKIFCNGGSEINLRWTSEEGTSQGSSHIAGSSFHLGISNFHSQASEPTNNR</sequence>
<reference evidence="2 3" key="1">
    <citation type="journal article" date="2018" name="Genome Biol. Evol.">
        <title>Multiple Roots of Fruiting Body Formation in Amoebozoa.</title>
        <authorList>
            <person name="Hillmann F."/>
            <person name="Forbes G."/>
            <person name="Novohradska S."/>
            <person name="Ferling I."/>
            <person name="Riege K."/>
            <person name="Groth M."/>
            <person name="Westermann M."/>
            <person name="Marz M."/>
            <person name="Spaller T."/>
            <person name="Winckler T."/>
            <person name="Schaap P."/>
            <person name="Glockner G."/>
        </authorList>
    </citation>
    <scope>NUCLEOTIDE SEQUENCE [LARGE SCALE GENOMIC DNA]</scope>
    <source>
        <strain evidence="2 3">Jena</strain>
    </source>
</reference>
<accession>A0A2P6MRM8</accession>
<dbReference type="InParanoid" id="A0A2P6MRM8"/>
<evidence type="ECO:0000313" key="3">
    <source>
        <dbReference type="Proteomes" id="UP000241769"/>
    </source>
</evidence>
<name>A0A2P6MRM8_9EUKA</name>
<evidence type="ECO:0000313" key="2">
    <source>
        <dbReference type="EMBL" id="PRP74358.1"/>
    </source>
</evidence>
<feature type="compositionally biased region" description="Basic and acidic residues" evidence="1">
    <location>
        <begin position="83"/>
        <end position="104"/>
    </location>
</feature>
<evidence type="ECO:0000256" key="1">
    <source>
        <dbReference type="SAM" id="MobiDB-lite"/>
    </source>
</evidence>